<dbReference type="Gene3D" id="1.20.1310.20">
    <property type="entry name" value="Duffy-antigen binding domain"/>
    <property type="match status" value="1"/>
</dbReference>
<proteinExistence type="predicted"/>
<feature type="domain" description="Plasmodium falciparum erythrocyte membrane protein-1 N-terminal segment" evidence="2">
    <location>
        <begin position="23"/>
        <end position="56"/>
    </location>
</feature>
<name>Q1KV83_PLAFA</name>
<dbReference type="Pfam" id="PF05424">
    <property type="entry name" value="Duffy_binding"/>
    <property type="match status" value="1"/>
</dbReference>
<dbReference type="FunFam" id="1.20.1310.20:FF:000003">
    <property type="entry name" value="Erythrocyte membrane protein 1, PfEMP1"/>
    <property type="match status" value="1"/>
</dbReference>
<sequence length="313" mass="35544">MGKSYSKEEPKIVVPNDTYNSPRNVLENIGKVIKDKATSVAKKHEHFLKGQLENASFCGAHCKWIGVPKYGSTDPCYLDHTRHTNLLHDKVKDRDPCDSREKKRFDENAEAYCNSDKIRGNENNSKGGACAPPRRRHICDKNLEALTVANTKNSNDLLGNVLVTAKYEGESIVNNHPYKNRNSNKSGICTSLARSFADIGDIVRGKDMFKRTDNVEKGLRAVFGKIYKSLSLLAQNYYADDGSGNYVKLREDWWIANRDQVWKAITCKAPKDAHYFLKSSPDFKSFSDHKCGHDENAPLTNLDYVPQFLRWYD</sequence>
<evidence type="ECO:0000313" key="3">
    <source>
        <dbReference type="EMBL" id="ABD92288.1"/>
    </source>
</evidence>
<dbReference type="AlphaFoldDB" id="Q1KV83"/>
<reference evidence="3" key="1">
    <citation type="journal article" date="2006" name="Mol. Biochem. Parasitol.">
        <title>Global genetic diversity and evolution of var genes associated with placental and severe childhood malaria.</title>
        <authorList>
            <person name="Trimnell A.R."/>
            <person name="Kraemer S.M."/>
            <person name="Mukherjee S."/>
            <person name="Phippard D.J."/>
            <person name="Janes J.H."/>
            <person name="Flamoe E."/>
            <person name="Su X.Z."/>
            <person name="Awadalla P."/>
            <person name="Smith J.D."/>
        </authorList>
    </citation>
    <scope>NUCLEOTIDE SEQUENCE</scope>
    <source>
        <strain evidence="3">128.4</strain>
    </source>
</reference>
<evidence type="ECO:0000259" key="2">
    <source>
        <dbReference type="Pfam" id="PF15447"/>
    </source>
</evidence>
<dbReference type="GO" id="GO:0016020">
    <property type="term" value="C:membrane"/>
    <property type="evidence" value="ECO:0007669"/>
    <property type="project" value="InterPro"/>
</dbReference>
<dbReference type="SUPFAM" id="SSF140924">
    <property type="entry name" value="Duffy binding domain-like"/>
    <property type="match status" value="1"/>
</dbReference>
<accession>Q1KV83</accession>
<evidence type="ECO:0000259" key="1">
    <source>
        <dbReference type="Pfam" id="PF05424"/>
    </source>
</evidence>
<feature type="non-terminal residue" evidence="3">
    <location>
        <position position="313"/>
    </location>
</feature>
<protein>
    <submittedName>
        <fullName evidence="3">Erythrocyte membrane protein 1</fullName>
    </submittedName>
</protein>
<dbReference type="Pfam" id="PF15447">
    <property type="entry name" value="NTS"/>
    <property type="match status" value="1"/>
</dbReference>
<dbReference type="GO" id="GO:0046789">
    <property type="term" value="F:host cell surface receptor binding"/>
    <property type="evidence" value="ECO:0007669"/>
    <property type="project" value="InterPro"/>
</dbReference>
<dbReference type="InterPro" id="IPR042202">
    <property type="entry name" value="Duffy-ag-bd_sf"/>
</dbReference>
<feature type="domain" description="Duffy-antigen binding" evidence="1">
    <location>
        <begin position="128"/>
        <end position="310"/>
    </location>
</feature>
<dbReference type="EMBL" id="DQ408034">
    <property type="protein sequence ID" value="ABD92288.1"/>
    <property type="molecule type" value="Genomic_DNA"/>
</dbReference>
<dbReference type="InterPro" id="IPR029210">
    <property type="entry name" value="PfEMP1_NTS"/>
</dbReference>
<dbReference type="InterPro" id="IPR008602">
    <property type="entry name" value="Duffy-antigen-binding"/>
</dbReference>
<gene>
    <name evidence="3" type="primary">upsAvar</name>
</gene>
<organism evidence="3">
    <name type="scientific">Plasmodium falciparum</name>
    <name type="common">malaria parasite P. falciparum</name>
    <dbReference type="NCBI Taxonomy" id="5833"/>
    <lineage>
        <taxon>Eukaryota</taxon>
        <taxon>Sar</taxon>
        <taxon>Alveolata</taxon>
        <taxon>Apicomplexa</taxon>
        <taxon>Aconoidasida</taxon>
        <taxon>Haemosporida</taxon>
        <taxon>Plasmodiidae</taxon>
        <taxon>Plasmodium</taxon>
        <taxon>Plasmodium (Laverania)</taxon>
    </lineage>
</organism>